<keyword evidence="4" id="KW-1185">Reference proteome</keyword>
<feature type="compositionally biased region" description="Polar residues" evidence="1">
    <location>
        <begin position="310"/>
        <end position="320"/>
    </location>
</feature>
<reference evidence="3" key="1">
    <citation type="submission" date="2018-11" db="EMBL/GenBank/DDBJ databases">
        <authorList>
            <consortium name="Pathogen Informatics"/>
        </authorList>
    </citation>
    <scope>NUCLEOTIDE SEQUENCE</scope>
</reference>
<feature type="domain" description="BTB" evidence="2">
    <location>
        <begin position="242"/>
        <end position="277"/>
    </location>
</feature>
<feature type="compositionally biased region" description="Basic and acidic residues" evidence="1">
    <location>
        <begin position="329"/>
        <end position="350"/>
    </location>
</feature>
<name>A0A448XGX1_9PLAT</name>
<dbReference type="EMBL" id="CAAALY010252475">
    <property type="protein sequence ID" value="VEL36531.1"/>
    <property type="molecule type" value="Genomic_DNA"/>
</dbReference>
<protein>
    <recommendedName>
        <fullName evidence="2">BTB domain-containing protein</fullName>
    </recommendedName>
</protein>
<dbReference type="Proteomes" id="UP000784294">
    <property type="component" value="Unassembled WGS sequence"/>
</dbReference>
<feature type="region of interest" description="Disordered" evidence="1">
    <location>
        <begin position="305"/>
        <end position="381"/>
    </location>
</feature>
<dbReference type="InterPro" id="IPR000210">
    <property type="entry name" value="BTB/POZ_dom"/>
</dbReference>
<sequence length="422" mass="46429">MFVIWHRFTGIEGDCLGNSVIKANRQLVKRNPPSCFGGTDLRISSPNTFTQNGSQLNNYETRDDEAGNVDNVDEVAEVDKNDDDDLGDLRVDAELSRAAVLATGGGRADECAKRLVKLITITIQCNAYRSGADRSDFRLSYGGSGGGGSGDGGSGRAVGRVDRQKQVAAQRKMPSPKKGSPGTKSPAQSKASPAGKKSPKKGDASKKAVPEVEVEEDEVVVPVCEGIMHRRMRYILETTLKSDVDFLLGPDDSITTIKAHKCMLQAESPIFEKLFNECDEFKARVIRQHEEEMRLDRERDREMEVAVKLQESQKSVTAASTAGKKKSPEKKEKRPSGRKTPEKKSPEKSPKKSPGQKKSSPPKKKEDRGASGQKVGTEGEVENKINFHQDVVEGLDLIRIRDVHPLGFYRLLRYIIPSYSLS</sequence>
<evidence type="ECO:0000259" key="2">
    <source>
        <dbReference type="PROSITE" id="PS50097"/>
    </source>
</evidence>
<feature type="compositionally biased region" description="Basic and acidic residues" evidence="1">
    <location>
        <begin position="200"/>
        <end position="210"/>
    </location>
</feature>
<gene>
    <name evidence="3" type="ORF">PXEA_LOCUS29971</name>
</gene>
<dbReference type="SUPFAM" id="SSF54695">
    <property type="entry name" value="POZ domain"/>
    <property type="match status" value="1"/>
</dbReference>
<evidence type="ECO:0000313" key="3">
    <source>
        <dbReference type="EMBL" id="VEL36531.1"/>
    </source>
</evidence>
<dbReference type="InterPro" id="IPR011333">
    <property type="entry name" value="SKP1/BTB/POZ_sf"/>
</dbReference>
<feature type="compositionally biased region" description="Low complexity" evidence="1">
    <location>
        <begin position="184"/>
        <end position="196"/>
    </location>
</feature>
<dbReference type="OrthoDB" id="9979965at2759"/>
<comment type="caution">
    <text evidence="3">The sequence shown here is derived from an EMBL/GenBank/DDBJ whole genome shotgun (WGS) entry which is preliminary data.</text>
</comment>
<feature type="compositionally biased region" description="Gly residues" evidence="1">
    <location>
        <begin position="143"/>
        <end position="156"/>
    </location>
</feature>
<accession>A0A448XGX1</accession>
<dbReference type="AlphaFoldDB" id="A0A448XGX1"/>
<dbReference type="PROSITE" id="PS50097">
    <property type="entry name" value="BTB"/>
    <property type="match status" value="1"/>
</dbReference>
<organism evidence="3 4">
    <name type="scientific">Protopolystoma xenopodis</name>
    <dbReference type="NCBI Taxonomy" id="117903"/>
    <lineage>
        <taxon>Eukaryota</taxon>
        <taxon>Metazoa</taxon>
        <taxon>Spiralia</taxon>
        <taxon>Lophotrochozoa</taxon>
        <taxon>Platyhelminthes</taxon>
        <taxon>Monogenea</taxon>
        <taxon>Polyopisthocotylea</taxon>
        <taxon>Polystomatidea</taxon>
        <taxon>Polystomatidae</taxon>
        <taxon>Protopolystoma</taxon>
    </lineage>
</organism>
<evidence type="ECO:0000313" key="4">
    <source>
        <dbReference type="Proteomes" id="UP000784294"/>
    </source>
</evidence>
<feature type="region of interest" description="Disordered" evidence="1">
    <location>
        <begin position="143"/>
        <end position="212"/>
    </location>
</feature>
<evidence type="ECO:0000256" key="1">
    <source>
        <dbReference type="SAM" id="MobiDB-lite"/>
    </source>
</evidence>
<proteinExistence type="predicted"/>
<dbReference type="Gene3D" id="3.30.710.10">
    <property type="entry name" value="Potassium Channel Kv1.1, Chain A"/>
    <property type="match status" value="1"/>
</dbReference>